<dbReference type="Proteomes" id="UP000867740">
    <property type="component" value="Unassembled WGS sequence"/>
</dbReference>
<evidence type="ECO:0000259" key="6">
    <source>
        <dbReference type="Pfam" id="PF01636"/>
    </source>
</evidence>
<dbReference type="Pfam" id="PF01636">
    <property type="entry name" value="APH"/>
    <property type="match status" value="1"/>
</dbReference>
<reference evidence="7" key="1">
    <citation type="journal article" date="2018" name="Genome Biol.">
        <title>SKESA: strategic k-mer extension for scrupulous assemblies.</title>
        <authorList>
            <person name="Souvorov A."/>
            <person name="Agarwala R."/>
            <person name="Lipman D.J."/>
        </authorList>
    </citation>
    <scope>NUCLEOTIDE SEQUENCE</scope>
    <source>
        <strain evidence="7">CAVp300</strain>
    </source>
</reference>
<dbReference type="Gene3D" id="3.90.1200.10">
    <property type="match status" value="1"/>
</dbReference>
<evidence type="ECO:0000313" key="8">
    <source>
        <dbReference type="Proteomes" id="UP000867740"/>
    </source>
</evidence>
<feature type="domain" description="Aminoglycoside phosphotransferase" evidence="6">
    <location>
        <begin position="33"/>
        <end position="242"/>
    </location>
</feature>
<sequence length="342" mass="38518">MDTCFKDLSINQDAIRDVLQTMGLLNAEDALRVSPLTGGVSSNILKINAGERQFCLKQALPKLKVAKEWHAPLERVFAEIDWMQTVAGIAPHSVPHITGIDRTTLCFAMDYLPAEQFHNWKSQLLNGQIDIGFAAQLGNVLGEIHQKTAKNETLAKTFAYDDNFFSLRLDPYLGEIARVHPKYADVILTVLHRTQSTRLALVHGDISPKNILRGPAGPVILDAECAWYGDPAFDLAFCLNHFLLKTVIAGSQEAQQKLMLAFDAMYQRYFDHITWEPVGEYETRVAALLPCLILARVDGKSPAEYIQDQNAHNVRRISCALLERQFRQLKDITSFWRKENGL</sequence>
<comment type="similarity">
    <text evidence="1">Belongs to the methylthioribose kinase family.</text>
</comment>
<dbReference type="SUPFAM" id="SSF56112">
    <property type="entry name" value="Protein kinase-like (PK-like)"/>
    <property type="match status" value="1"/>
</dbReference>
<dbReference type="GO" id="GO:0005524">
    <property type="term" value="F:ATP binding"/>
    <property type="evidence" value="ECO:0007669"/>
    <property type="project" value="UniProtKB-KW"/>
</dbReference>
<evidence type="ECO:0000256" key="3">
    <source>
        <dbReference type="ARBA" id="ARBA00022741"/>
    </source>
</evidence>
<dbReference type="InterPro" id="IPR011009">
    <property type="entry name" value="Kinase-like_dom_sf"/>
</dbReference>
<evidence type="ECO:0000256" key="2">
    <source>
        <dbReference type="ARBA" id="ARBA00022679"/>
    </source>
</evidence>
<dbReference type="Gene3D" id="3.30.200.20">
    <property type="entry name" value="Phosphorylase Kinase, domain 1"/>
    <property type="match status" value="1"/>
</dbReference>
<dbReference type="EMBL" id="DACSUM010000064">
    <property type="protein sequence ID" value="HAT3584613.1"/>
    <property type="molecule type" value="Genomic_DNA"/>
</dbReference>
<dbReference type="InterPro" id="IPR002575">
    <property type="entry name" value="Aminoglycoside_PTrfase"/>
</dbReference>
<organism evidence="7 8">
    <name type="scientific">Kluyvera intermedia</name>
    <name type="common">Enterobacter intermedius</name>
    <dbReference type="NCBI Taxonomy" id="61648"/>
    <lineage>
        <taxon>Bacteria</taxon>
        <taxon>Pseudomonadati</taxon>
        <taxon>Pseudomonadota</taxon>
        <taxon>Gammaproteobacteria</taxon>
        <taxon>Enterobacterales</taxon>
        <taxon>Enterobacteriaceae</taxon>
        <taxon>Kluyvera</taxon>
    </lineage>
</organism>
<keyword evidence="2" id="KW-0808">Transferase</keyword>
<gene>
    <name evidence="7" type="ORF">I8531_005001</name>
</gene>
<evidence type="ECO:0000256" key="5">
    <source>
        <dbReference type="ARBA" id="ARBA00022840"/>
    </source>
</evidence>
<evidence type="ECO:0000313" key="7">
    <source>
        <dbReference type="EMBL" id="HAT3584613.1"/>
    </source>
</evidence>
<proteinExistence type="inferred from homology"/>
<evidence type="ECO:0000256" key="1">
    <source>
        <dbReference type="ARBA" id="ARBA00010165"/>
    </source>
</evidence>
<dbReference type="AlphaFoldDB" id="A0A9P3TDH7"/>
<dbReference type="RefSeq" id="WP_052958891.1">
    <property type="nucleotide sequence ID" value="NZ_CABMNU010000005.1"/>
</dbReference>
<dbReference type="GO" id="GO:0016301">
    <property type="term" value="F:kinase activity"/>
    <property type="evidence" value="ECO:0007669"/>
    <property type="project" value="UniProtKB-KW"/>
</dbReference>
<keyword evidence="3" id="KW-0547">Nucleotide-binding</keyword>
<keyword evidence="5" id="KW-0067">ATP-binding</keyword>
<dbReference type="PANTHER" id="PTHR34273:SF2">
    <property type="entry name" value="METHYLTHIORIBOSE KINASE"/>
    <property type="match status" value="1"/>
</dbReference>
<protein>
    <submittedName>
        <fullName evidence="7">Aminoglycoside phosphotransferase family protein</fullName>
    </submittedName>
</protein>
<accession>A0A9P3TDH7</accession>
<keyword evidence="4" id="KW-0418">Kinase</keyword>
<reference evidence="7" key="2">
    <citation type="submission" date="2020-10" db="EMBL/GenBank/DDBJ databases">
        <authorList>
            <consortium name="NCBI Pathogen Detection Project"/>
        </authorList>
    </citation>
    <scope>NUCLEOTIDE SEQUENCE</scope>
    <source>
        <strain evidence="7">CAVp300</strain>
    </source>
</reference>
<comment type="caution">
    <text evidence="7">The sequence shown here is derived from an EMBL/GenBank/DDBJ whole genome shotgun (WGS) entry which is preliminary data.</text>
</comment>
<name>A0A9P3TDH7_KLUIN</name>
<evidence type="ECO:0000256" key="4">
    <source>
        <dbReference type="ARBA" id="ARBA00022777"/>
    </source>
</evidence>
<dbReference type="PANTHER" id="PTHR34273">
    <property type="entry name" value="METHYLTHIORIBOSE KINASE"/>
    <property type="match status" value="1"/>
</dbReference>